<evidence type="ECO:0000256" key="2">
    <source>
        <dbReference type="ARBA" id="ARBA00022723"/>
    </source>
</evidence>
<dbReference type="InterPro" id="IPR001915">
    <property type="entry name" value="Peptidase_M48"/>
</dbReference>
<accession>A0A9W9EYH1</accession>
<organism evidence="8 9">
    <name type="scientific">Penicillium argentinense</name>
    <dbReference type="NCBI Taxonomy" id="1131581"/>
    <lineage>
        <taxon>Eukaryota</taxon>
        <taxon>Fungi</taxon>
        <taxon>Dikarya</taxon>
        <taxon>Ascomycota</taxon>
        <taxon>Pezizomycotina</taxon>
        <taxon>Eurotiomycetes</taxon>
        <taxon>Eurotiomycetidae</taxon>
        <taxon>Eurotiales</taxon>
        <taxon>Aspergillaceae</taxon>
        <taxon>Penicillium</taxon>
    </lineage>
</organism>
<dbReference type="CDD" id="cd07331">
    <property type="entry name" value="M48C_Oma1_like"/>
    <property type="match status" value="1"/>
</dbReference>
<keyword evidence="1 6" id="KW-0645">Protease</keyword>
<dbReference type="GO" id="GO:0046872">
    <property type="term" value="F:metal ion binding"/>
    <property type="evidence" value="ECO:0007669"/>
    <property type="project" value="UniProtKB-KW"/>
</dbReference>
<sequence length="400" mass="45001">MRAMSILRALRGMRPALSQPSAKHVTSFPRLGRTLAPQTQAPSRCITNSSTRQIIQPFSLAQRVSTLRSLTRTLPLRAPHRTFTSSTRFQYPRYQRSYNRFDGSSGAGSFFSTLIQKSKPQHFVVIGLGISGIYLYNTDVVEMTGRRRFNVVSHEQELKMGAETYREILATERGKILPEDHPLTRMVDRVLQRLIPEAPIPGANWKVHVINDPDQANAFVIPGGKVFVYTGILPICQDDDGLAAVLGHEIAHVVARHPAERMSNSFLTVGTVFLISIFFDVSGHFSSMMMNLIWSLPNSRTQEAEADQMGLMMMSKACFNPKAAAKLWRRMQQMEKRAPPQFMSTHPSSYNREEAIQGWMEKAQAIYQDNGCGPFKTFSKLLPPFLVLCLVDGLSDPLRK</sequence>
<evidence type="ECO:0000313" key="8">
    <source>
        <dbReference type="EMBL" id="KAJ5090292.1"/>
    </source>
</evidence>
<dbReference type="InterPro" id="IPR051156">
    <property type="entry name" value="Mito/Outer_Membr_Metalloprot"/>
</dbReference>
<protein>
    <recommendedName>
        <fullName evidence="7">Peptidase M48 domain-containing protein</fullName>
    </recommendedName>
</protein>
<comment type="cofactor">
    <cofactor evidence="6">
        <name>Zn(2+)</name>
        <dbReference type="ChEBI" id="CHEBI:29105"/>
    </cofactor>
    <text evidence="6">Binds 1 zinc ion per subunit.</text>
</comment>
<dbReference type="GO" id="GO:0004222">
    <property type="term" value="F:metalloendopeptidase activity"/>
    <property type="evidence" value="ECO:0007669"/>
    <property type="project" value="InterPro"/>
</dbReference>
<evidence type="ECO:0000256" key="6">
    <source>
        <dbReference type="RuleBase" id="RU003983"/>
    </source>
</evidence>
<dbReference type="GeneID" id="81360446"/>
<evidence type="ECO:0000256" key="1">
    <source>
        <dbReference type="ARBA" id="ARBA00022670"/>
    </source>
</evidence>
<comment type="caution">
    <text evidence="8">The sequence shown here is derived from an EMBL/GenBank/DDBJ whole genome shotgun (WGS) entry which is preliminary data.</text>
</comment>
<name>A0A9W9EYH1_9EURO</name>
<keyword evidence="2" id="KW-0479">Metal-binding</keyword>
<dbReference type="OrthoDB" id="7464992at2759"/>
<dbReference type="RefSeq" id="XP_056472273.1">
    <property type="nucleotide sequence ID" value="XM_056621467.1"/>
</dbReference>
<evidence type="ECO:0000256" key="3">
    <source>
        <dbReference type="ARBA" id="ARBA00022801"/>
    </source>
</evidence>
<gene>
    <name evidence="8" type="ORF">N7532_008976</name>
</gene>
<dbReference type="Pfam" id="PF01435">
    <property type="entry name" value="Peptidase_M48"/>
    <property type="match status" value="1"/>
</dbReference>
<dbReference type="AlphaFoldDB" id="A0A9W9EYH1"/>
<keyword evidence="5 6" id="KW-0482">Metalloprotease</keyword>
<dbReference type="EMBL" id="JAPQKI010000009">
    <property type="protein sequence ID" value="KAJ5090292.1"/>
    <property type="molecule type" value="Genomic_DNA"/>
</dbReference>
<dbReference type="PANTHER" id="PTHR22726">
    <property type="entry name" value="METALLOENDOPEPTIDASE OMA1"/>
    <property type="match status" value="1"/>
</dbReference>
<dbReference type="PANTHER" id="PTHR22726:SF1">
    <property type="entry name" value="METALLOENDOPEPTIDASE OMA1, MITOCHONDRIAL"/>
    <property type="match status" value="1"/>
</dbReference>
<proteinExistence type="inferred from homology"/>
<dbReference type="Gene3D" id="3.30.2010.10">
    <property type="entry name" value="Metalloproteases ('zincins'), catalytic domain"/>
    <property type="match status" value="1"/>
</dbReference>
<keyword evidence="9" id="KW-1185">Reference proteome</keyword>
<keyword evidence="3 6" id="KW-0378">Hydrolase</keyword>
<evidence type="ECO:0000313" key="9">
    <source>
        <dbReference type="Proteomes" id="UP001149074"/>
    </source>
</evidence>
<evidence type="ECO:0000259" key="7">
    <source>
        <dbReference type="Pfam" id="PF01435"/>
    </source>
</evidence>
<reference evidence="8" key="1">
    <citation type="submission" date="2022-11" db="EMBL/GenBank/DDBJ databases">
        <authorList>
            <person name="Petersen C."/>
        </authorList>
    </citation>
    <scope>NUCLEOTIDE SEQUENCE</scope>
    <source>
        <strain evidence="8">IBT 30761</strain>
    </source>
</reference>
<dbReference type="GO" id="GO:0034982">
    <property type="term" value="P:mitochondrial protein processing"/>
    <property type="evidence" value="ECO:0007669"/>
    <property type="project" value="TreeGrafter"/>
</dbReference>
<feature type="domain" description="Peptidase M48" evidence="7">
    <location>
        <begin position="185"/>
        <end position="359"/>
    </location>
</feature>
<evidence type="ECO:0000256" key="5">
    <source>
        <dbReference type="ARBA" id="ARBA00023049"/>
    </source>
</evidence>
<dbReference type="Proteomes" id="UP001149074">
    <property type="component" value="Unassembled WGS sequence"/>
</dbReference>
<dbReference type="GO" id="GO:0006515">
    <property type="term" value="P:protein quality control for misfolded or incompletely synthesized proteins"/>
    <property type="evidence" value="ECO:0007669"/>
    <property type="project" value="TreeGrafter"/>
</dbReference>
<dbReference type="GO" id="GO:0005743">
    <property type="term" value="C:mitochondrial inner membrane"/>
    <property type="evidence" value="ECO:0007669"/>
    <property type="project" value="TreeGrafter"/>
</dbReference>
<evidence type="ECO:0000256" key="4">
    <source>
        <dbReference type="ARBA" id="ARBA00022833"/>
    </source>
</evidence>
<keyword evidence="4 6" id="KW-0862">Zinc</keyword>
<comment type="similarity">
    <text evidence="6">Belongs to the peptidase M48 family.</text>
</comment>
<reference evidence="8" key="2">
    <citation type="journal article" date="2023" name="IMA Fungus">
        <title>Comparative genomic study of the Penicillium genus elucidates a diverse pangenome and 15 lateral gene transfer events.</title>
        <authorList>
            <person name="Petersen C."/>
            <person name="Sorensen T."/>
            <person name="Nielsen M.R."/>
            <person name="Sondergaard T.E."/>
            <person name="Sorensen J.L."/>
            <person name="Fitzpatrick D.A."/>
            <person name="Frisvad J.C."/>
            <person name="Nielsen K.L."/>
        </authorList>
    </citation>
    <scope>NUCLEOTIDE SEQUENCE</scope>
    <source>
        <strain evidence="8">IBT 30761</strain>
    </source>
</reference>